<keyword evidence="9" id="KW-0472">Membrane</keyword>
<feature type="transmembrane region" description="Helical" evidence="9">
    <location>
        <begin position="819"/>
        <end position="838"/>
    </location>
</feature>
<keyword evidence="3 8" id="KW-0349">Heme</keyword>
<dbReference type="InterPro" id="IPR001128">
    <property type="entry name" value="Cyt_P450"/>
</dbReference>
<reference evidence="10 11" key="1">
    <citation type="journal article" date="2019" name="Nat. Plants">
        <title>Stout camphor tree genome fills gaps in understanding of flowering plant genome evolution.</title>
        <authorList>
            <person name="Chaw S.M."/>
            <person name="Liu Y.C."/>
            <person name="Wu Y.W."/>
            <person name="Wang H.Y."/>
            <person name="Lin C.I."/>
            <person name="Wu C.S."/>
            <person name="Ke H.M."/>
            <person name="Chang L.Y."/>
            <person name="Hsu C.Y."/>
            <person name="Yang H.T."/>
            <person name="Sudianto E."/>
            <person name="Hsu M.H."/>
            <person name="Wu K.P."/>
            <person name="Wang L.N."/>
            <person name="Leebens-Mack J.H."/>
            <person name="Tsai I.J."/>
        </authorList>
    </citation>
    <scope>NUCLEOTIDE SEQUENCE [LARGE SCALE GENOMIC DNA]</scope>
    <source>
        <strain evidence="11">cv. Chaw 1501</strain>
        <tissue evidence="10">Young leaves</tissue>
    </source>
</reference>
<protein>
    <submittedName>
        <fullName evidence="10">Cytochrome P450</fullName>
    </submittedName>
</protein>
<evidence type="ECO:0000313" key="11">
    <source>
        <dbReference type="Proteomes" id="UP000283530"/>
    </source>
</evidence>
<keyword evidence="9" id="KW-0812">Transmembrane</keyword>
<dbReference type="SUPFAM" id="SSF48264">
    <property type="entry name" value="Cytochrome P450"/>
    <property type="match status" value="3"/>
</dbReference>
<name>A0A3S3MSE1_9MAGN</name>
<dbReference type="EMBL" id="QPKB01000001">
    <property type="protein sequence ID" value="RWR73955.1"/>
    <property type="molecule type" value="Genomic_DNA"/>
</dbReference>
<dbReference type="PRINTS" id="PR00463">
    <property type="entry name" value="EP450I"/>
</dbReference>
<evidence type="ECO:0000313" key="10">
    <source>
        <dbReference type="EMBL" id="RWR73955.1"/>
    </source>
</evidence>
<evidence type="ECO:0000256" key="6">
    <source>
        <dbReference type="ARBA" id="ARBA00023004"/>
    </source>
</evidence>
<dbReference type="STRING" id="337451.A0A3S3MSE1"/>
<dbReference type="GO" id="GO:0016705">
    <property type="term" value="F:oxidoreductase activity, acting on paired donors, with incorporation or reduction of molecular oxygen"/>
    <property type="evidence" value="ECO:0007669"/>
    <property type="project" value="InterPro"/>
</dbReference>
<feature type="binding site" description="axial binding residue" evidence="8">
    <location>
        <position position="759"/>
    </location>
    <ligand>
        <name>heme</name>
        <dbReference type="ChEBI" id="CHEBI:30413"/>
    </ligand>
    <ligandPart>
        <name>Fe</name>
        <dbReference type="ChEBI" id="CHEBI:18248"/>
    </ligandPart>
</feature>
<comment type="caution">
    <text evidence="10">The sequence shown here is derived from an EMBL/GenBank/DDBJ whole genome shotgun (WGS) entry which is preliminary data.</text>
</comment>
<dbReference type="GO" id="GO:0020037">
    <property type="term" value="F:heme binding"/>
    <property type="evidence" value="ECO:0007669"/>
    <property type="project" value="InterPro"/>
</dbReference>
<dbReference type="Proteomes" id="UP000283530">
    <property type="component" value="Unassembled WGS sequence"/>
</dbReference>
<dbReference type="AlphaFoldDB" id="A0A3S3MSE1"/>
<comment type="similarity">
    <text evidence="2">Belongs to the cytochrome P450 family.</text>
</comment>
<dbReference type="Pfam" id="PF00067">
    <property type="entry name" value="p450"/>
    <property type="match status" value="4"/>
</dbReference>
<dbReference type="CDD" id="cd11072">
    <property type="entry name" value="CYP71-like"/>
    <property type="match status" value="1"/>
</dbReference>
<dbReference type="PROSITE" id="PS00086">
    <property type="entry name" value="CYTOCHROME_P450"/>
    <property type="match status" value="1"/>
</dbReference>
<keyword evidence="6 8" id="KW-0408">Iron</keyword>
<dbReference type="InterPro" id="IPR036396">
    <property type="entry name" value="Cyt_P450_sf"/>
</dbReference>
<evidence type="ECO:0000256" key="9">
    <source>
        <dbReference type="SAM" id="Phobius"/>
    </source>
</evidence>
<evidence type="ECO:0000256" key="8">
    <source>
        <dbReference type="PIRSR" id="PIRSR602401-1"/>
    </source>
</evidence>
<evidence type="ECO:0000256" key="4">
    <source>
        <dbReference type="ARBA" id="ARBA00022723"/>
    </source>
</evidence>
<comment type="cofactor">
    <cofactor evidence="1 8">
        <name>heme</name>
        <dbReference type="ChEBI" id="CHEBI:30413"/>
    </cofactor>
</comment>
<accession>A0A3S3MSE1</accession>
<dbReference type="PANTHER" id="PTHR47955:SF8">
    <property type="entry name" value="CYTOCHROME P450 71D11-LIKE"/>
    <property type="match status" value="1"/>
</dbReference>
<organism evidence="10 11">
    <name type="scientific">Cinnamomum micranthum f. kanehirae</name>
    <dbReference type="NCBI Taxonomy" id="337451"/>
    <lineage>
        <taxon>Eukaryota</taxon>
        <taxon>Viridiplantae</taxon>
        <taxon>Streptophyta</taxon>
        <taxon>Embryophyta</taxon>
        <taxon>Tracheophyta</taxon>
        <taxon>Spermatophyta</taxon>
        <taxon>Magnoliopsida</taxon>
        <taxon>Magnoliidae</taxon>
        <taxon>Laurales</taxon>
        <taxon>Lauraceae</taxon>
        <taxon>Cinnamomum</taxon>
    </lineage>
</organism>
<keyword evidence="9" id="KW-1133">Transmembrane helix</keyword>
<proteinExistence type="inferred from homology"/>
<evidence type="ECO:0000256" key="3">
    <source>
        <dbReference type="ARBA" id="ARBA00022617"/>
    </source>
</evidence>
<evidence type="ECO:0000256" key="5">
    <source>
        <dbReference type="ARBA" id="ARBA00023002"/>
    </source>
</evidence>
<keyword evidence="11" id="KW-1185">Reference proteome</keyword>
<sequence length="946" mass="107099">MEFQTPLFPLIFTFFVFIFMLLKKNGKRTQTQNSVPKLPPGPRTLPVIGNLHQLFGSLPHRSLRDLANEHGALMHLRLGQLPTIVVSSAEFAKEFMKTNDLNFVDRPQILASKIVGYGATVSFSSYGDYWRQLRKIYMLNLLSAKRVESFRRIREEEVFNLVKFISAAAGSPINLSEKFLSLTNKVVTRACFGKECKDEKVFIEALKESVTLSSGFDVGDVFPSLEFVQVISGLKFRLERVQRKIDGEMFTAGTETSSTVMEWAMAELMRHPKVMEKAQAEETSEGRLEEDLVDVLLRLQHDGDLEIPITKRSIKAVLATPLFPLIFTFFVFIFMLLKKKGKRPQTQNSVPKLPPGPRTLPVLGNLHQLFGSLPHRSLRDLANEHGALMHLRLGQLSTIVVSSAGFAKEFMKTHDLNFVDRPQILAAKIVGYGSTVSFSSYGDYWRQLRKIYMLELLSAKRVESFKRIREEEVFNFVKSVSAAAGSPINLSEKFLSLTNKVVTRACFGKECKDQEVFIEALKELVTLASGFDVGDVFPSLEFVQVISGLKFRLGRVHRKMDRVLDDILQEREKSMTKDTSEGRLEEDLVDVLLRLQHDGDLEIPITKRSIKAVLAEMFAAGTESSSTVMEWAMSELMRNPNVMEKAQAEVREVLRGKAPIEEKDIHELNYLKLVIKETLRLHTPAPLLVPRECRERCEIDGYEIPAKTRVIINAWAIGRDPRQWDDAESFRPERFTGSSIDFKGTNFELIPFGAGRRMCPGMLFGLASVELALAQLLYYFEWKLPNAIEPEDLDMTEAFGIAVGRKSNLKKSLILLMEFRTPLFTLIFTFFVFIFMLLKKKGKRPQTQNSVPKLPPGPRTLPVLGNLHQLFGSLPHRSLRDLANEDGALMHLRLGQLSTIVVSSAGFAKEFMKTQDLNFVDRPQILAARIVGYGSTVAFSSYGDYW</sequence>
<evidence type="ECO:0000256" key="7">
    <source>
        <dbReference type="ARBA" id="ARBA00023033"/>
    </source>
</evidence>
<feature type="transmembrane region" description="Helical" evidence="9">
    <location>
        <begin position="316"/>
        <end position="337"/>
    </location>
</feature>
<dbReference type="GO" id="GO:0005506">
    <property type="term" value="F:iron ion binding"/>
    <property type="evidence" value="ECO:0007669"/>
    <property type="project" value="InterPro"/>
</dbReference>
<dbReference type="InterPro" id="IPR017972">
    <property type="entry name" value="Cyt_P450_CS"/>
</dbReference>
<dbReference type="PANTHER" id="PTHR47955">
    <property type="entry name" value="CYTOCHROME P450 FAMILY 71 PROTEIN"/>
    <property type="match status" value="1"/>
</dbReference>
<gene>
    <name evidence="10" type="ORF">CKAN_00226500</name>
</gene>
<dbReference type="OrthoDB" id="1470350at2759"/>
<keyword evidence="5" id="KW-0560">Oxidoreductase</keyword>
<feature type="transmembrane region" description="Helical" evidence="9">
    <location>
        <begin position="6"/>
        <end position="22"/>
    </location>
</feature>
<dbReference type="PRINTS" id="PR00385">
    <property type="entry name" value="P450"/>
</dbReference>
<dbReference type="FunFam" id="1.10.630.10:FF:000008">
    <property type="entry name" value="Cytochrome P450 71D8"/>
    <property type="match status" value="1"/>
</dbReference>
<evidence type="ECO:0000256" key="2">
    <source>
        <dbReference type="ARBA" id="ARBA00010617"/>
    </source>
</evidence>
<keyword evidence="4 8" id="KW-0479">Metal-binding</keyword>
<dbReference type="GO" id="GO:0004497">
    <property type="term" value="F:monooxygenase activity"/>
    <property type="evidence" value="ECO:0007669"/>
    <property type="project" value="UniProtKB-KW"/>
</dbReference>
<dbReference type="Gene3D" id="1.10.630.10">
    <property type="entry name" value="Cytochrome P450"/>
    <property type="match status" value="4"/>
</dbReference>
<keyword evidence="7" id="KW-0503">Monooxygenase</keyword>
<evidence type="ECO:0000256" key="1">
    <source>
        <dbReference type="ARBA" id="ARBA00001971"/>
    </source>
</evidence>
<dbReference type="InterPro" id="IPR002401">
    <property type="entry name" value="Cyt_P450_E_grp-I"/>
</dbReference>